<reference evidence="8" key="1">
    <citation type="journal article" date="2023" name="GigaByte">
        <title>Genome assembly of the bearded iris, Iris pallida Lam.</title>
        <authorList>
            <person name="Bruccoleri R.E."/>
            <person name="Oakeley E.J."/>
            <person name="Faust A.M.E."/>
            <person name="Altorfer M."/>
            <person name="Dessus-Babus S."/>
            <person name="Burckhardt D."/>
            <person name="Oertli M."/>
            <person name="Naumann U."/>
            <person name="Petersen F."/>
            <person name="Wong J."/>
        </authorList>
    </citation>
    <scope>NUCLEOTIDE SEQUENCE</scope>
    <source>
        <strain evidence="8">GSM-AAB239-AS_SAM_17_03QT</strain>
    </source>
</reference>
<sequence length="910" mass="103332">MVRSKPGPSKKPKRGVDFQKFKRKIGRKLPPPKNFTDTQIKSKAIVLPEQSVASERAGLAVNKKGLTLRELLQQTSHHNAKMRKAALTGIKDLIQKHPSELKLHKVAIIEKLRERICDNDKVVRESLYQLLETEVFRCSKEDISGPVISLLMAYVFNAMTHMAVDIRLMAFKFFNLIVHCFSSSFILYAEKVLDNYIDILKNNQIYLQDKNKLKNVLDGLIHCLSSLTGKKGGSDPTFELNNVEKKRLHSFETAVQKDDAGFPFLAKKLDDLMPILVNCFKESASLIRVEPIIDVQSFDCCLKTLQCINLAFKVLTKKSHTPHESSGVLPFPLSNGHNLMRSTILMHLKNLWELFPIGKMHPSTEKEDEKYFTLNVRIVEIFLHLIEMLDDTKVPITKFLEFVESLLLWQVCTPGSFLVGNNFPSNKVLLEKHFGSVIPFIPRVVSQITGSWRTRLLDAFTRAFENCKVDSKLCMAYLSAIEEMLLPVKSEGVLSITSVYPEMSGYQIAWIRVLPKILLYLGYKQSSVSKFVLKLMLRIGQWSLQNSPIALEYDYLQWSLKEFYSTRGLAGEIQYGPFIKLPRDCQELAIFSLCYFSSLSADLLEALTCCCLCDDMEQIILLRIVEVLQSAYKAGHVQISDQIGFLITLIARFKVFPEKLSILEIDGKNSNRGTFVSLTTAACSFLSQMGDSSLVLKLLWKNLYNEMSLKPSLDNMYGLLRMVATLDTRTSKLPEESIRNLSNWLFVYLVGAASDIPEHGDATSDSDQICIFRYYMQPCLIMFRRSGTLLFYVLELLASIMENNLSSLSLLGEEYALDGFNRSRVVCSILIFMHNDAKLHKSLSQCEVAILHIMQNVLNLLDSSKSSITLEEKNVLQTAFDQLKLRACKLLHRNASNLEKLLGGCVSWRC</sequence>
<dbReference type="InterPro" id="IPR016024">
    <property type="entry name" value="ARM-type_fold"/>
</dbReference>
<protein>
    <recommendedName>
        <fullName evidence="10">Pre-rRNA-processing protein Ipi1 N-terminal domain-containing protein</fullName>
    </recommendedName>
</protein>
<evidence type="ECO:0000256" key="3">
    <source>
        <dbReference type="ARBA" id="ARBA00006427"/>
    </source>
</evidence>
<dbReference type="GO" id="GO:0005634">
    <property type="term" value="C:nucleus"/>
    <property type="evidence" value="ECO:0007669"/>
    <property type="project" value="UniProtKB-SubCell"/>
</dbReference>
<comment type="caution">
    <text evidence="8">The sequence shown here is derived from an EMBL/GenBank/DDBJ whole genome shotgun (WGS) entry which is preliminary data.</text>
</comment>
<dbReference type="Pfam" id="PF12333">
    <property type="entry name" value="Ipi1_N"/>
    <property type="match status" value="1"/>
</dbReference>
<dbReference type="AlphaFoldDB" id="A0AAX6H760"/>
<dbReference type="PANTHER" id="PTHR16056">
    <property type="entry name" value="REGULATOR OF MICROTUBULE DYNAMICS PROTEIN"/>
    <property type="match status" value="1"/>
</dbReference>
<comment type="subcellular location">
    <subcellularLocation>
        <location evidence="1">Nucleus</location>
        <location evidence="1">Nucleolus</location>
    </subcellularLocation>
    <subcellularLocation>
        <location evidence="2">Nucleus</location>
        <location evidence="2">Nucleoplasm</location>
    </subcellularLocation>
</comment>
<dbReference type="InterPro" id="IPR024679">
    <property type="entry name" value="Ipi1_N"/>
</dbReference>
<accession>A0AAX6H760</accession>
<dbReference type="SUPFAM" id="SSF48371">
    <property type="entry name" value="ARM repeat"/>
    <property type="match status" value="1"/>
</dbReference>
<evidence type="ECO:0008006" key="10">
    <source>
        <dbReference type="Google" id="ProtNLM"/>
    </source>
</evidence>
<keyword evidence="4" id="KW-0539">Nucleus</keyword>
<feature type="region of interest" description="Disordered" evidence="5">
    <location>
        <begin position="1"/>
        <end position="33"/>
    </location>
</feature>
<evidence type="ECO:0000256" key="2">
    <source>
        <dbReference type="ARBA" id="ARBA00004642"/>
    </source>
</evidence>
<evidence type="ECO:0000313" key="8">
    <source>
        <dbReference type="EMBL" id="KAJ6836488.1"/>
    </source>
</evidence>
<feature type="domain" description="Pre-rRNA-processing protein Ipi1 N-terminal" evidence="6">
    <location>
        <begin position="146"/>
        <end position="210"/>
    </location>
</feature>
<dbReference type="FunFam" id="1.25.10.10:FF:000348">
    <property type="entry name" value="uncharacterized protein LOC106763108 isoform X2"/>
    <property type="match status" value="1"/>
</dbReference>
<evidence type="ECO:0000256" key="1">
    <source>
        <dbReference type="ARBA" id="ARBA00004604"/>
    </source>
</evidence>
<keyword evidence="9" id="KW-1185">Reference proteome</keyword>
<evidence type="ECO:0000256" key="4">
    <source>
        <dbReference type="ARBA" id="ARBA00023242"/>
    </source>
</evidence>
<evidence type="ECO:0000313" key="9">
    <source>
        <dbReference type="Proteomes" id="UP001140949"/>
    </source>
</evidence>
<reference evidence="8" key="2">
    <citation type="submission" date="2023-04" db="EMBL/GenBank/DDBJ databases">
        <authorList>
            <person name="Bruccoleri R.E."/>
            <person name="Oakeley E.J."/>
            <person name="Faust A.-M."/>
            <person name="Dessus-Babus S."/>
            <person name="Altorfer M."/>
            <person name="Burckhardt D."/>
            <person name="Oertli M."/>
            <person name="Naumann U."/>
            <person name="Petersen F."/>
            <person name="Wong J."/>
        </authorList>
    </citation>
    <scope>NUCLEOTIDE SEQUENCE</scope>
    <source>
        <strain evidence="8">GSM-AAB239-AS_SAM_17_03QT</strain>
        <tissue evidence="8">Leaf</tissue>
    </source>
</reference>
<dbReference type="Pfam" id="PF25781">
    <property type="entry name" value="TPR_TEX10"/>
    <property type="match status" value="1"/>
</dbReference>
<organism evidence="8 9">
    <name type="scientific">Iris pallida</name>
    <name type="common">Sweet iris</name>
    <dbReference type="NCBI Taxonomy" id="29817"/>
    <lineage>
        <taxon>Eukaryota</taxon>
        <taxon>Viridiplantae</taxon>
        <taxon>Streptophyta</taxon>
        <taxon>Embryophyta</taxon>
        <taxon>Tracheophyta</taxon>
        <taxon>Spermatophyta</taxon>
        <taxon>Magnoliopsida</taxon>
        <taxon>Liliopsida</taxon>
        <taxon>Asparagales</taxon>
        <taxon>Iridaceae</taxon>
        <taxon>Iridoideae</taxon>
        <taxon>Irideae</taxon>
        <taxon>Iris</taxon>
    </lineage>
</organism>
<evidence type="ECO:0000259" key="6">
    <source>
        <dbReference type="Pfam" id="PF12333"/>
    </source>
</evidence>
<dbReference type="Gene3D" id="1.25.10.10">
    <property type="entry name" value="Leucine-rich Repeat Variant"/>
    <property type="match status" value="1"/>
</dbReference>
<dbReference type="InterPro" id="IPR057949">
    <property type="entry name" value="TPR_TEX10"/>
</dbReference>
<dbReference type="EMBL" id="JANAVB010012008">
    <property type="protein sequence ID" value="KAJ6836488.1"/>
    <property type="molecule type" value="Genomic_DNA"/>
</dbReference>
<dbReference type="Proteomes" id="UP001140949">
    <property type="component" value="Unassembled WGS sequence"/>
</dbReference>
<proteinExistence type="inferred from homology"/>
<dbReference type="PANTHER" id="PTHR16056:SF2">
    <property type="entry name" value="TESTIS-EXPRESSED PROTEIN 10"/>
    <property type="match status" value="1"/>
</dbReference>
<evidence type="ECO:0000256" key="5">
    <source>
        <dbReference type="SAM" id="MobiDB-lite"/>
    </source>
</evidence>
<evidence type="ECO:0000259" key="7">
    <source>
        <dbReference type="Pfam" id="PF25781"/>
    </source>
</evidence>
<dbReference type="InterPro" id="IPR011989">
    <property type="entry name" value="ARM-like"/>
</dbReference>
<name>A0AAX6H760_IRIPA</name>
<comment type="similarity">
    <text evidence="3">Belongs to the IPI1/TEX10 family.</text>
</comment>
<gene>
    <name evidence="8" type="ORF">M6B38_327400</name>
</gene>
<feature type="domain" description="TEX10-like TPR repeats" evidence="7">
    <location>
        <begin position="509"/>
        <end position="633"/>
    </location>
</feature>